<dbReference type="Pfam" id="PF02781">
    <property type="entry name" value="G6PD_C"/>
    <property type="match status" value="1"/>
</dbReference>
<dbReference type="SUPFAM" id="SSF51735">
    <property type="entry name" value="NAD(P)-binding Rossmann-fold domains"/>
    <property type="match status" value="1"/>
</dbReference>
<organism evidence="13 14">
    <name type="scientific">Carpinus fangiana</name>
    <dbReference type="NCBI Taxonomy" id="176857"/>
    <lineage>
        <taxon>Eukaryota</taxon>
        <taxon>Viridiplantae</taxon>
        <taxon>Streptophyta</taxon>
        <taxon>Embryophyta</taxon>
        <taxon>Tracheophyta</taxon>
        <taxon>Spermatophyta</taxon>
        <taxon>Magnoliopsida</taxon>
        <taxon>eudicotyledons</taxon>
        <taxon>Gunneridae</taxon>
        <taxon>Pentapetalae</taxon>
        <taxon>rosids</taxon>
        <taxon>fabids</taxon>
        <taxon>Fagales</taxon>
        <taxon>Betulaceae</taxon>
        <taxon>Carpinus</taxon>
    </lineage>
</organism>
<dbReference type="EMBL" id="CM017323">
    <property type="protein sequence ID" value="KAE8021382.1"/>
    <property type="molecule type" value="Genomic_DNA"/>
</dbReference>
<dbReference type="Gene3D" id="3.30.360.10">
    <property type="entry name" value="Dihydrodipicolinate Reductase, domain 2"/>
    <property type="match status" value="1"/>
</dbReference>
<comment type="similarity">
    <text evidence="3 10">Belongs to the glucose-6-phosphate dehydrogenase family.</text>
</comment>
<dbReference type="GO" id="GO:0005829">
    <property type="term" value="C:cytosol"/>
    <property type="evidence" value="ECO:0007669"/>
    <property type="project" value="TreeGrafter"/>
</dbReference>
<keyword evidence="5 10" id="KW-0313">Glucose metabolism</keyword>
<dbReference type="HAMAP" id="MF_00966">
    <property type="entry name" value="G6PD"/>
    <property type="match status" value="1"/>
</dbReference>
<dbReference type="PANTHER" id="PTHR23429:SF0">
    <property type="entry name" value="GLUCOSE-6-PHOSPHATE 1-DEHYDROGENASE"/>
    <property type="match status" value="1"/>
</dbReference>
<keyword evidence="4" id="KW-0963">Cytoplasm</keyword>
<evidence type="ECO:0000256" key="6">
    <source>
        <dbReference type="ARBA" id="ARBA00022857"/>
    </source>
</evidence>
<evidence type="ECO:0000256" key="7">
    <source>
        <dbReference type="ARBA" id="ARBA00023002"/>
    </source>
</evidence>
<evidence type="ECO:0000313" key="13">
    <source>
        <dbReference type="EMBL" id="KAE8021382.1"/>
    </source>
</evidence>
<dbReference type="FunFam" id="3.30.360.10:FF:000013">
    <property type="entry name" value="Glucose-6-phosphate 1-dehydrogenase"/>
    <property type="match status" value="1"/>
</dbReference>
<keyword evidence="6 10" id="KW-0521">NADP</keyword>
<evidence type="ECO:0000256" key="4">
    <source>
        <dbReference type="ARBA" id="ARBA00022490"/>
    </source>
</evidence>
<dbReference type="PROSITE" id="PS00069">
    <property type="entry name" value="G6P_DEHYDROGENASE"/>
    <property type="match status" value="1"/>
</dbReference>
<evidence type="ECO:0000259" key="12">
    <source>
        <dbReference type="Pfam" id="PF02781"/>
    </source>
</evidence>
<sequence>MESGSGSGSGSGSWHMEKRTNLRGESTARDVENVPEAGCLSIVVLGASGDLAKKKTFPALFNLFRQGFLNPDEVHIFGYARTKISDDELRNRIRGYLINDKSASSEKLENVSKFLQLIKYVSGSYDSEEGFRLLDKEILEHELSKKSVEGSSRRLFYLALPPSVYPSVCEMIRHYCMNKSDLGGWTRIVVEKPFGKDLESAEQLSSQIGELFEEPQIYRIDHYLGKELVQNLLVLRFANRFFLPLWNRDNIDNVQIVFREDFGTEGRGGYFDEYGIIRDIIQNHLLQVLCLVAMEKPVSLKPEHIRDEKVKVLQSVLPIKDEEVILGQYEGYRDDPTVPDHSNTPTFATMVLRIHNERWEGVPFILKAGKALNSRKAEIRVQFKDVPGDIFKCKKQGRNEFVIRLQPSEAMYMKFTVKQPGLEMLTVQSELDLSYVQRYQGVTIPEAYERLILDTIRGDQQHFVRRDELKAAWQIFTPLLHKIDDGELKPLQYQPGSRGPAEADELLAKAGYVQTHGYIWIPPTL</sequence>
<comment type="subcellular location">
    <subcellularLocation>
        <location evidence="1">Cytoplasm</location>
    </subcellularLocation>
</comment>
<dbReference type="AlphaFoldDB" id="A0A5N6QX99"/>
<dbReference type="PANTHER" id="PTHR23429">
    <property type="entry name" value="GLUCOSE-6-PHOSPHATE 1-DEHYDROGENASE G6PD"/>
    <property type="match status" value="1"/>
</dbReference>
<evidence type="ECO:0000256" key="8">
    <source>
        <dbReference type="ARBA" id="ARBA00023277"/>
    </source>
</evidence>
<name>A0A5N6QX99_9ROSI</name>
<dbReference type="PRINTS" id="PR00079">
    <property type="entry name" value="G6PDHDRGNASE"/>
</dbReference>
<evidence type="ECO:0000256" key="5">
    <source>
        <dbReference type="ARBA" id="ARBA00022526"/>
    </source>
</evidence>
<keyword evidence="14" id="KW-1185">Reference proteome</keyword>
<dbReference type="Pfam" id="PF00479">
    <property type="entry name" value="G6PD_N"/>
    <property type="match status" value="1"/>
</dbReference>
<accession>A0A5N6QX99</accession>
<dbReference type="Proteomes" id="UP000327013">
    <property type="component" value="Chromosome 3"/>
</dbReference>
<evidence type="ECO:0000259" key="11">
    <source>
        <dbReference type="Pfam" id="PF00479"/>
    </source>
</evidence>
<dbReference type="InterPro" id="IPR022675">
    <property type="entry name" value="G6P_DH_C"/>
</dbReference>
<dbReference type="GO" id="GO:0009051">
    <property type="term" value="P:pentose-phosphate shunt, oxidative branch"/>
    <property type="evidence" value="ECO:0007669"/>
    <property type="project" value="UniProtKB-ARBA"/>
</dbReference>
<dbReference type="Gene3D" id="3.40.50.720">
    <property type="entry name" value="NAD(P)-binding Rossmann-like Domain"/>
    <property type="match status" value="1"/>
</dbReference>
<keyword evidence="7 10" id="KW-0560">Oxidoreductase</keyword>
<dbReference type="InterPro" id="IPR001282">
    <property type="entry name" value="G6P_DH"/>
</dbReference>
<comment type="pathway">
    <text evidence="2 10">Carbohydrate degradation; pentose phosphate pathway; D-ribulose 5-phosphate from D-glucose 6-phosphate (oxidative stage): step 1/3.</text>
</comment>
<dbReference type="SUPFAM" id="SSF55347">
    <property type="entry name" value="Glyceraldehyde-3-phosphate dehydrogenase-like, C-terminal domain"/>
    <property type="match status" value="1"/>
</dbReference>
<evidence type="ECO:0000256" key="1">
    <source>
        <dbReference type="ARBA" id="ARBA00004496"/>
    </source>
</evidence>
<dbReference type="GO" id="GO:0004345">
    <property type="term" value="F:glucose-6-phosphate dehydrogenase activity"/>
    <property type="evidence" value="ECO:0007669"/>
    <property type="project" value="UniProtKB-EC"/>
</dbReference>
<keyword evidence="8 10" id="KW-0119">Carbohydrate metabolism</keyword>
<evidence type="ECO:0000256" key="9">
    <source>
        <dbReference type="ARBA" id="ARBA00048749"/>
    </source>
</evidence>
<comment type="catalytic activity">
    <reaction evidence="9 10">
        <text>D-glucose 6-phosphate + NADP(+) = 6-phospho-D-glucono-1,5-lactone + NADPH + H(+)</text>
        <dbReference type="Rhea" id="RHEA:15841"/>
        <dbReference type="ChEBI" id="CHEBI:15378"/>
        <dbReference type="ChEBI" id="CHEBI:57783"/>
        <dbReference type="ChEBI" id="CHEBI:57955"/>
        <dbReference type="ChEBI" id="CHEBI:58349"/>
        <dbReference type="ChEBI" id="CHEBI:61548"/>
        <dbReference type="EC" id="1.1.1.49"/>
    </reaction>
</comment>
<feature type="domain" description="Glucose-6-phosphate dehydrogenase NAD-binding" evidence="11">
    <location>
        <begin position="43"/>
        <end position="231"/>
    </location>
</feature>
<feature type="domain" description="Glucose-6-phosphate dehydrogenase C-terminal" evidence="12">
    <location>
        <begin position="233"/>
        <end position="512"/>
    </location>
</feature>
<dbReference type="InterPro" id="IPR019796">
    <property type="entry name" value="G6P_DH_AS"/>
</dbReference>
<reference evidence="13 14" key="1">
    <citation type="submission" date="2019-06" db="EMBL/GenBank/DDBJ databases">
        <title>A chromosomal-level reference genome of Carpinus fangiana (Coryloideae, Betulaceae).</title>
        <authorList>
            <person name="Yang X."/>
            <person name="Wang Z."/>
            <person name="Zhang L."/>
            <person name="Hao G."/>
            <person name="Liu J."/>
            <person name="Yang Y."/>
        </authorList>
    </citation>
    <scope>NUCLEOTIDE SEQUENCE [LARGE SCALE GENOMIC DNA]</scope>
    <source>
        <strain evidence="13">Cfa_2016G</strain>
        <tissue evidence="13">Leaf</tissue>
    </source>
</reference>
<dbReference type="InterPro" id="IPR036291">
    <property type="entry name" value="NAD(P)-bd_dom_sf"/>
</dbReference>
<dbReference type="NCBIfam" id="TIGR00871">
    <property type="entry name" value="zwf"/>
    <property type="match status" value="1"/>
</dbReference>
<gene>
    <name evidence="13" type="ORF">FH972_007276</name>
</gene>
<proteinExistence type="inferred from homology"/>
<dbReference type="GO" id="GO:0050661">
    <property type="term" value="F:NADP binding"/>
    <property type="evidence" value="ECO:0007669"/>
    <property type="project" value="InterPro"/>
</dbReference>
<dbReference type="UniPathway" id="UPA00115">
    <property type="reaction ID" value="UER00408"/>
</dbReference>
<dbReference type="InterPro" id="IPR022674">
    <property type="entry name" value="G6P_DH_NAD-bd"/>
</dbReference>
<evidence type="ECO:0000313" key="14">
    <source>
        <dbReference type="Proteomes" id="UP000327013"/>
    </source>
</evidence>
<evidence type="ECO:0000256" key="3">
    <source>
        <dbReference type="ARBA" id="ARBA00009975"/>
    </source>
</evidence>
<dbReference type="PIRSF" id="PIRSF000110">
    <property type="entry name" value="G6PD"/>
    <property type="match status" value="1"/>
</dbReference>
<evidence type="ECO:0000256" key="10">
    <source>
        <dbReference type="RuleBase" id="RU362120"/>
    </source>
</evidence>
<dbReference type="EC" id="1.1.1.49" evidence="10"/>
<evidence type="ECO:0000256" key="2">
    <source>
        <dbReference type="ARBA" id="ARBA00004937"/>
    </source>
</evidence>
<comment type="function">
    <text evidence="10">Catalyzes the rate-limiting step of the oxidative pentose-phosphate pathway, which represents a route for the dissimilation of carbohydrates besides glycolysis.</text>
</comment>
<dbReference type="GO" id="GO:0006006">
    <property type="term" value="P:glucose metabolic process"/>
    <property type="evidence" value="ECO:0007669"/>
    <property type="project" value="UniProtKB-KW"/>
</dbReference>
<protein>
    <recommendedName>
        <fullName evidence="10">Glucose-6-phosphate 1-dehydrogenase</fullName>
        <ecNumber evidence="10">1.1.1.49</ecNumber>
    </recommendedName>
</protein>
<dbReference type="OrthoDB" id="60984at2759"/>